<dbReference type="InterPro" id="IPR003444">
    <property type="entry name" value="MraZ"/>
</dbReference>
<comment type="caution">
    <text evidence="9">The sequence shown here is derived from an EMBL/GenBank/DDBJ whole genome shotgun (WGS) entry which is preliminary data.</text>
</comment>
<dbReference type="PANTHER" id="PTHR34701:SF1">
    <property type="entry name" value="TRANSCRIPTIONAL REGULATOR MRAZ"/>
    <property type="match status" value="1"/>
</dbReference>
<keyword evidence="5 7" id="KW-0238">DNA-binding</keyword>
<dbReference type="GO" id="GO:0009295">
    <property type="term" value="C:nucleoid"/>
    <property type="evidence" value="ECO:0007669"/>
    <property type="project" value="UniProtKB-SubCell"/>
</dbReference>
<evidence type="ECO:0000256" key="1">
    <source>
        <dbReference type="ARBA" id="ARBA00013860"/>
    </source>
</evidence>
<dbReference type="CDD" id="cd16321">
    <property type="entry name" value="MraZ_C"/>
    <property type="match status" value="1"/>
</dbReference>
<dbReference type="InterPro" id="IPR038619">
    <property type="entry name" value="MraZ_sf"/>
</dbReference>
<dbReference type="EMBL" id="DRBC01000232">
    <property type="protein sequence ID" value="HDN84877.1"/>
    <property type="molecule type" value="Genomic_DNA"/>
</dbReference>
<feature type="domain" description="SpoVT-AbrB" evidence="8">
    <location>
        <begin position="79"/>
        <end position="122"/>
    </location>
</feature>
<accession>A0A7V0N0X1</accession>
<sequence length="146" mass="17258">MFIGEYRHTIDEKNRLIIPSVFRQVFEKEKESCIITKGLDKSIFLYPFSEWQELGNRLKNLSTNRSDVRAFLRIFFSGAHFVKPDTQGRITIPQTLKDFAGIKDKVAIIGAFNKVEIWDEKVWDNYYQQKKEIYEEITEKIMDLGI</sequence>
<evidence type="ECO:0000256" key="3">
    <source>
        <dbReference type="ARBA" id="ARBA00022737"/>
    </source>
</evidence>
<dbReference type="Pfam" id="PF02381">
    <property type="entry name" value="MraZ"/>
    <property type="match status" value="2"/>
</dbReference>
<evidence type="ECO:0000256" key="5">
    <source>
        <dbReference type="ARBA" id="ARBA00023125"/>
    </source>
</evidence>
<dbReference type="GO" id="GO:0005737">
    <property type="term" value="C:cytoplasm"/>
    <property type="evidence" value="ECO:0007669"/>
    <property type="project" value="UniProtKB-UniRule"/>
</dbReference>
<dbReference type="CDD" id="cd16320">
    <property type="entry name" value="MraZ_N"/>
    <property type="match status" value="1"/>
</dbReference>
<keyword evidence="2 7" id="KW-0963">Cytoplasm</keyword>
<dbReference type="GO" id="GO:2000143">
    <property type="term" value="P:negative regulation of DNA-templated transcription initiation"/>
    <property type="evidence" value="ECO:0007669"/>
    <property type="project" value="TreeGrafter"/>
</dbReference>
<dbReference type="InterPro" id="IPR035642">
    <property type="entry name" value="MraZ_N"/>
</dbReference>
<keyword evidence="3" id="KW-0677">Repeat</keyword>
<gene>
    <name evidence="7 9" type="primary">mraZ</name>
    <name evidence="9" type="ORF">ENG47_03865</name>
</gene>
<evidence type="ECO:0000256" key="4">
    <source>
        <dbReference type="ARBA" id="ARBA00023015"/>
    </source>
</evidence>
<dbReference type="Gene3D" id="3.40.1550.20">
    <property type="entry name" value="Transcriptional regulator MraZ domain"/>
    <property type="match status" value="1"/>
</dbReference>
<name>A0A7V0N0X1_UNCAE</name>
<dbReference type="Proteomes" id="UP000885660">
    <property type="component" value="Unassembled WGS sequence"/>
</dbReference>
<reference evidence="9" key="1">
    <citation type="journal article" date="2020" name="mSystems">
        <title>Genome- and Community-Level Interaction Insights into Carbon Utilization and Element Cycling Functions of Hydrothermarchaeota in Hydrothermal Sediment.</title>
        <authorList>
            <person name="Zhou Z."/>
            <person name="Liu Y."/>
            <person name="Xu W."/>
            <person name="Pan J."/>
            <person name="Luo Z.H."/>
            <person name="Li M."/>
        </authorList>
    </citation>
    <scope>NUCLEOTIDE SEQUENCE [LARGE SCALE GENOMIC DNA]</scope>
    <source>
        <strain evidence="9">HyVt-219</strain>
    </source>
</reference>
<evidence type="ECO:0000259" key="8">
    <source>
        <dbReference type="PROSITE" id="PS51740"/>
    </source>
</evidence>
<dbReference type="HAMAP" id="MF_01008">
    <property type="entry name" value="MraZ"/>
    <property type="match status" value="1"/>
</dbReference>
<dbReference type="PANTHER" id="PTHR34701">
    <property type="entry name" value="TRANSCRIPTIONAL REGULATOR MRAZ"/>
    <property type="match status" value="1"/>
</dbReference>
<organism evidence="9">
    <name type="scientific">Aerophobetes bacterium</name>
    <dbReference type="NCBI Taxonomy" id="2030807"/>
    <lineage>
        <taxon>Bacteria</taxon>
        <taxon>Candidatus Aerophobota</taxon>
    </lineage>
</organism>
<comment type="subcellular location">
    <subcellularLocation>
        <location evidence="7">Cytoplasm</location>
        <location evidence="7">Nucleoid</location>
    </subcellularLocation>
</comment>
<dbReference type="InterPro" id="IPR037914">
    <property type="entry name" value="SpoVT-AbrB_sf"/>
</dbReference>
<dbReference type="InterPro" id="IPR035644">
    <property type="entry name" value="MraZ_C"/>
</dbReference>
<feature type="domain" description="SpoVT-AbrB" evidence="8">
    <location>
        <begin position="5"/>
        <end position="50"/>
    </location>
</feature>
<evidence type="ECO:0000256" key="2">
    <source>
        <dbReference type="ARBA" id="ARBA00022490"/>
    </source>
</evidence>
<keyword evidence="4 7" id="KW-0805">Transcription regulation</keyword>
<dbReference type="NCBIfam" id="TIGR00242">
    <property type="entry name" value="division/cell wall cluster transcriptional repressor MraZ"/>
    <property type="match status" value="1"/>
</dbReference>
<comment type="similarity">
    <text evidence="7">Belongs to the MraZ family.</text>
</comment>
<dbReference type="GO" id="GO:0000976">
    <property type="term" value="F:transcription cis-regulatory region binding"/>
    <property type="evidence" value="ECO:0007669"/>
    <property type="project" value="TreeGrafter"/>
</dbReference>
<dbReference type="GO" id="GO:0003700">
    <property type="term" value="F:DNA-binding transcription factor activity"/>
    <property type="evidence" value="ECO:0007669"/>
    <property type="project" value="UniProtKB-UniRule"/>
</dbReference>
<dbReference type="InterPro" id="IPR020603">
    <property type="entry name" value="MraZ_dom"/>
</dbReference>
<dbReference type="InterPro" id="IPR007159">
    <property type="entry name" value="SpoVT-AbrB_dom"/>
</dbReference>
<comment type="subunit">
    <text evidence="7">Forms oligomers.</text>
</comment>
<dbReference type="SUPFAM" id="SSF89447">
    <property type="entry name" value="AbrB/MazE/MraZ-like"/>
    <property type="match status" value="1"/>
</dbReference>
<dbReference type="AlphaFoldDB" id="A0A7V0N0X1"/>
<evidence type="ECO:0000256" key="7">
    <source>
        <dbReference type="HAMAP-Rule" id="MF_01008"/>
    </source>
</evidence>
<evidence type="ECO:0000256" key="6">
    <source>
        <dbReference type="ARBA" id="ARBA00023163"/>
    </source>
</evidence>
<keyword evidence="6 7" id="KW-0804">Transcription</keyword>
<evidence type="ECO:0000313" key="9">
    <source>
        <dbReference type="EMBL" id="HDN84877.1"/>
    </source>
</evidence>
<dbReference type="PROSITE" id="PS51740">
    <property type="entry name" value="SPOVT_ABRB"/>
    <property type="match status" value="2"/>
</dbReference>
<proteinExistence type="inferred from homology"/>
<protein>
    <recommendedName>
        <fullName evidence="1 7">Transcriptional regulator MraZ</fullName>
    </recommendedName>
</protein>